<gene>
    <name evidence="1" type="ORF">NDU88_006612</name>
</gene>
<accession>A0AAV7N3J3</accession>
<keyword evidence="2" id="KW-1185">Reference proteome</keyword>
<sequence>MRGRVPRTKCNPEWLLEVDECKVPFKKVREHIMRKHMAYKQTFDKSRSSPKNVEIHVGSWVKVKKPWRVKKGESQYSEPIQVSKVLRNAVLLSDGKVWNLKRIAMFKGQPDKTVDGSDLLDVVGVRKDNEVGVRKENQMSDNLGKESCMSNNIGDDMHRRSLEQSVEEGVSEEVTECITRDMKECTEFKNRSSSSNVDSKNVETTRIGKRIVSKPKLLNDYIV</sequence>
<evidence type="ECO:0000313" key="1">
    <source>
        <dbReference type="EMBL" id="KAJ1109249.1"/>
    </source>
</evidence>
<reference evidence="1" key="1">
    <citation type="journal article" date="2022" name="bioRxiv">
        <title>Sequencing and chromosome-scale assembly of the giantPleurodeles waltlgenome.</title>
        <authorList>
            <person name="Brown T."/>
            <person name="Elewa A."/>
            <person name="Iarovenko S."/>
            <person name="Subramanian E."/>
            <person name="Araus A.J."/>
            <person name="Petzold A."/>
            <person name="Susuki M."/>
            <person name="Suzuki K.-i.T."/>
            <person name="Hayashi T."/>
            <person name="Toyoda A."/>
            <person name="Oliveira C."/>
            <person name="Osipova E."/>
            <person name="Leigh N.D."/>
            <person name="Simon A."/>
            <person name="Yun M.H."/>
        </authorList>
    </citation>
    <scope>NUCLEOTIDE SEQUENCE</scope>
    <source>
        <strain evidence="1">20211129_DDA</strain>
        <tissue evidence="1">Liver</tissue>
    </source>
</reference>
<proteinExistence type="predicted"/>
<dbReference type="Proteomes" id="UP001066276">
    <property type="component" value="Chromosome 9"/>
</dbReference>
<dbReference type="AlphaFoldDB" id="A0AAV7N3J3"/>
<name>A0AAV7N3J3_PLEWA</name>
<comment type="caution">
    <text evidence="1">The sequence shown here is derived from an EMBL/GenBank/DDBJ whole genome shotgun (WGS) entry which is preliminary data.</text>
</comment>
<protein>
    <submittedName>
        <fullName evidence="1">Uncharacterized protein</fullName>
    </submittedName>
</protein>
<evidence type="ECO:0000313" key="2">
    <source>
        <dbReference type="Proteomes" id="UP001066276"/>
    </source>
</evidence>
<organism evidence="1 2">
    <name type="scientific">Pleurodeles waltl</name>
    <name type="common">Iberian ribbed newt</name>
    <dbReference type="NCBI Taxonomy" id="8319"/>
    <lineage>
        <taxon>Eukaryota</taxon>
        <taxon>Metazoa</taxon>
        <taxon>Chordata</taxon>
        <taxon>Craniata</taxon>
        <taxon>Vertebrata</taxon>
        <taxon>Euteleostomi</taxon>
        <taxon>Amphibia</taxon>
        <taxon>Batrachia</taxon>
        <taxon>Caudata</taxon>
        <taxon>Salamandroidea</taxon>
        <taxon>Salamandridae</taxon>
        <taxon>Pleurodelinae</taxon>
        <taxon>Pleurodeles</taxon>
    </lineage>
</organism>
<dbReference type="EMBL" id="JANPWB010000013">
    <property type="protein sequence ID" value="KAJ1109249.1"/>
    <property type="molecule type" value="Genomic_DNA"/>
</dbReference>